<dbReference type="Gene3D" id="1.25.40.10">
    <property type="entry name" value="Tetratricopeptide repeat domain"/>
    <property type="match status" value="2"/>
</dbReference>
<keyword evidence="1" id="KW-0802">TPR repeat</keyword>
<organism evidence="3 4">
    <name type="scientific">Mucilaginibacter agri</name>
    <dbReference type="NCBI Taxonomy" id="2695265"/>
    <lineage>
        <taxon>Bacteria</taxon>
        <taxon>Pseudomonadati</taxon>
        <taxon>Bacteroidota</taxon>
        <taxon>Sphingobacteriia</taxon>
        <taxon>Sphingobacteriales</taxon>
        <taxon>Sphingobacteriaceae</taxon>
        <taxon>Mucilaginibacter</taxon>
    </lineage>
</organism>
<dbReference type="RefSeq" id="WP_166584972.1">
    <property type="nucleotide sequence ID" value="NZ_WWEO01000040.1"/>
</dbReference>
<dbReference type="Pfam" id="PF13432">
    <property type="entry name" value="TPR_16"/>
    <property type="match status" value="1"/>
</dbReference>
<dbReference type="EMBL" id="WWEO01000040">
    <property type="protein sequence ID" value="NCD68990.1"/>
    <property type="molecule type" value="Genomic_DNA"/>
</dbReference>
<dbReference type="PANTHER" id="PTHR12558:SF13">
    <property type="entry name" value="CELL DIVISION CYCLE PROTEIN 27 HOMOLOG"/>
    <property type="match status" value="1"/>
</dbReference>
<dbReference type="PANTHER" id="PTHR12558">
    <property type="entry name" value="CELL DIVISION CYCLE 16,23,27"/>
    <property type="match status" value="1"/>
</dbReference>
<dbReference type="AlphaFoldDB" id="A0A965ZE13"/>
<comment type="caution">
    <text evidence="3">The sequence shown here is derived from an EMBL/GenBank/DDBJ whole genome shotgun (WGS) entry which is preliminary data.</text>
</comment>
<gene>
    <name evidence="3" type="ORF">GSY63_06455</name>
</gene>
<evidence type="ECO:0000313" key="4">
    <source>
        <dbReference type="Proteomes" id="UP000638732"/>
    </source>
</evidence>
<protein>
    <submittedName>
        <fullName evidence="3">Tetratricopeptide repeat protein</fullName>
    </submittedName>
</protein>
<evidence type="ECO:0000256" key="1">
    <source>
        <dbReference type="PROSITE-ProRule" id="PRU00339"/>
    </source>
</evidence>
<evidence type="ECO:0000313" key="3">
    <source>
        <dbReference type="EMBL" id="NCD68990.1"/>
    </source>
</evidence>
<reference evidence="3" key="1">
    <citation type="submission" date="2020-01" db="EMBL/GenBank/DDBJ databases">
        <authorList>
            <person name="Seo Y.L."/>
        </authorList>
    </citation>
    <scope>NUCLEOTIDE SEQUENCE</scope>
    <source>
        <strain evidence="3">R11</strain>
    </source>
</reference>
<dbReference type="Pfam" id="PF14559">
    <property type="entry name" value="TPR_19"/>
    <property type="match status" value="1"/>
</dbReference>
<name>A0A965ZE13_9SPHI</name>
<reference evidence="3" key="2">
    <citation type="submission" date="2020-10" db="EMBL/GenBank/DDBJ databases">
        <title>Mucilaginibacter sp. nov., isolated from soil.</title>
        <authorList>
            <person name="Jeon C.O."/>
        </authorList>
    </citation>
    <scope>NUCLEOTIDE SEQUENCE</scope>
    <source>
        <strain evidence="3">R11</strain>
    </source>
</reference>
<dbReference type="InterPro" id="IPR011990">
    <property type="entry name" value="TPR-like_helical_dom_sf"/>
</dbReference>
<dbReference type="InterPro" id="IPR019734">
    <property type="entry name" value="TPR_rpt"/>
</dbReference>
<dbReference type="Proteomes" id="UP000638732">
    <property type="component" value="Unassembled WGS sequence"/>
</dbReference>
<sequence>MKNLLFLIILCTITLQSLAQQKDAKTDSLLVEYYQTQRYAEAADYLKKIYPEPVENPKIISQLAYTSNMAGRLPDAEGYYQRLYSVDSNNVATLINIASINSRRGNNPKAIKYYKRILKIDSTNFSVYRQLATLSKTTGDITANLLYLQKANALNPESGDVAYDLSSALILFGQNAQAEKILDRALSADTANILLLDGKAQVCYTLKKYPETISICQKLIDMDAKTSQIVSYKGVSEFNLKKYADCLITFHALDSSQTQSETSHYYMGMSYKALKLDTKAIYYLQLAIDDAISPNTNSYYSEIADCYDRLHLPRKALTAYQRGLTFGELPMVYYSMAAIYDTNLKDTAQAVKYYKKYLTAKKDADKQKNYIDFTEKRIVDLKR</sequence>
<dbReference type="SMART" id="SM00028">
    <property type="entry name" value="TPR"/>
    <property type="match status" value="6"/>
</dbReference>
<proteinExistence type="predicted"/>
<feature type="signal peptide" evidence="2">
    <location>
        <begin position="1"/>
        <end position="19"/>
    </location>
</feature>
<keyword evidence="2" id="KW-0732">Signal</keyword>
<feature type="chain" id="PRO_5037972427" evidence="2">
    <location>
        <begin position="20"/>
        <end position="383"/>
    </location>
</feature>
<evidence type="ECO:0000256" key="2">
    <source>
        <dbReference type="SAM" id="SignalP"/>
    </source>
</evidence>
<accession>A0A965ZE13</accession>
<keyword evidence="4" id="KW-1185">Reference proteome</keyword>
<dbReference type="PROSITE" id="PS50005">
    <property type="entry name" value="TPR"/>
    <property type="match status" value="1"/>
</dbReference>
<dbReference type="SUPFAM" id="SSF48452">
    <property type="entry name" value="TPR-like"/>
    <property type="match status" value="1"/>
</dbReference>
<feature type="repeat" description="TPR" evidence="1">
    <location>
        <begin position="91"/>
        <end position="124"/>
    </location>
</feature>
<dbReference type="Pfam" id="PF13181">
    <property type="entry name" value="TPR_8"/>
    <property type="match status" value="1"/>
</dbReference>